<gene>
    <name evidence="7" type="ORF">F511_33563</name>
</gene>
<feature type="transmembrane region" description="Helical" evidence="6">
    <location>
        <begin position="173"/>
        <end position="192"/>
    </location>
</feature>
<keyword evidence="5 6" id="KW-0472">Membrane</keyword>
<evidence type="ECO:0000256" key="6">
    <source>
        <dbReference type="SAM" id="Phobius"/>
    </source>
</evidence>
<keyword evidence="8" id="KW-1185">Reference proteome</keyword>
<evidence type="ECO:0000256" key="1">
    <source>
        <dbReference type="ARBA" id="ARBA00004141"/>
    </source>
</evidence>
<sequence length="296" mass="33590">MGTFLGHLVPGMAIIFLGLWHMINNVHLYYLNGSTKFRLRYWYPFKSPWHKLDHVELITVMCLSILAILIQLFDLQSPHLSFKLDNIEHSTMFLHLLIFEGFTLFSEINHLSEMMLRVSGILVSSVFGMELFLLHFHSTDHIGLEGHYHWLMQLIVCISLFASLSATTFPTNFPIASILSVSVVFQGCWFINMGSMLWVPKLVPQGCSMETPDATNGIMQGAIVCETNMADSRARALANLQFCWIFAAILIFKACLCIYFGRRSKPAPRQGVEYEQLSSGAAHDHLPTFVSKQIQL</sequence>
<feature type="transmembrane region" description="Helical" evidence="6">
    <location>
        <begin position="148"/>
        <end position="166"/>
    </location>
</feature>
<feature type="transmembrane region" description="Helical" evidence="6">
    <location>
        <begin position="52"/>
        <end position="73"/>
    </location>
</feature>
<dbReference type="InterPro" id="IPR006904">
    <property type="entry name" value="DUF716"/>
</dbReference>
<evidence type="ECO:0000256" key="3">
    <source>
        <dbReference type="ARBA" id="ARBA00022692"/>
    </source>
</evidence>
<reference evidence="7 8" key="1">
    <citation type="journal article" date="2015" name="Proc. Natl. Acad. Sci. U.S.A.">
        <title>The resurrection genome of Boea hygrometrica: A blueprint for survival of dehydration.</title>
        <authorList>
            <person name="Xiao L."/>
            <person name="Yang G."/>
            <person name="Zhang L."/>
            <person name="Yang X."/>
            <person name="Zhao S."/>
            <person name="Ji Z."/>
            <person name="Zhou Q."/>
            <person name="Hu M."/>
            <person name="Wang Y."/>
            <person name="Chen M."/>
            <person name="Xu Y."/>
            <person name="Jin H."/>
            <person name="Xiao X."/>
            <person name="Hu G."/>
            <person name="Bao F."/>
            <person name="Hu Y."/>
            <person name="Wan P."/>
            <person name="Li L."/>
            <person name="Deng X."/>
            <person name="Kuang T."/>
            <person name="Xiang C."/>
            <person name="Zhu J.K."/>
            <person name="Oliver M.J."/>
            <person name="He Y."/>
        </authorList>
    </citation>
    <scope>NUCLEOTIDE SEQUENCE [LARGE SCALE GENOMIC DNA]</scope>
    <source>
        <strain evidence="8">cv. XS01</strain>
    </source>
</reference>
<dbReference type="Pfam" id="PF04819">
    <property type="entry name" value="DUF716"/>
    <property type="match status" value="1"/>
</dbReference>
<evidence type="ECO:0000256" key="4">
    <source>
        <dbReference type="ARBA" id="ARBA00022989"/>
    </source>
</evidence>
<accession>A0A2Z7BWT4</accession>
<evidence type="ECO:0000313" key="8">
    <source>
        <dbReference type="Proteomes" id="UP000250235"/>
    </source>
</evidence>
<evidence type="ECO:0008006" key="9">
    <source>
        <dbReference type="Google" id="ProtNLM"/>
    </source>
</evidence>
<feature type="transmembrane region" description="Helical" evidence="6">
    <location>
        <begin position="93"/>
        <end position="111"/>
    </location>
</feature>
<feature type="transmembrane region" description="Helical" evidence="6">
    <location>
        <begin position="12"/>
        <end position="31"/>
    </location>
</feature>
<dbReference type="OrthoDB" id="551896at2759"/>
<dbReference type="AlphaFoldDB" id="A0A2Z7BWT4"/>
<evidence type="ECO:0000256" key="2">
    <source>
        <dbReference type="ARBA" id="ARBA00006948"/>
    </source>
</evidence>
<organism evidence="7 8">
    <name type="scientific">Dorcoceras hygrometricum</name>
    <dbReference type="NCBI Taxonomy" id="472368"/>
    <lineage>
        <taxon>Eukaryota</taxon>
        <taxon>Viridiplantae</taxon>
        <taxon>Streptophyta</taxon>
        <taxon>Embryophyta</taxon>
        <taxon>Tracheophyta</taxon>
        <taxon>Spermatophyta</taxon>
        <taxon>Magnoliopsida</taxon>
        <taxon>eudicotyledons</taxon>
        <taxon>Gunneridae</taxon>
        <taxon>Pentapetalae</taxon>
        <taxon>asterids</taxon>
        <taxon>lamiids</taxon>
        <taxon>Lamiales</taxon>
        <taxon>Gesneriaceae</taxon>
        <taxon>Didymocarpoideae</taxon>
        <taxon>Trichosporeae</taxon>
        <taxon>Loxocarpinae</taxon>
        <taxon>Dorcoceras</taxon>
    </lineage>
</organism>
<proteinExistence type="inferred from homology"/>
<dbReference type="PANTHER" id="PTHR46285:SF13">
    <property type="entry name" value="OS02G0167775 PROTEIN"/>
    <property type="match status" value="1"/>
</dbReference>
<evidence type="ECO:0000256" key="5">
    <source>
        <dbReference type="ARBA" id="ARBA00023136"/>
    </source>
</evidence>
<keyword evidence="4 6" id="KW-1133">Transmembrane helix</keyword>
<keyword evidence="3 6" id="KW-0812">Transmembrane</keyword>
<evidence type="ECO:0000313" key="7">
    <source>
        <dbReference type="EMBL" id="KZV39112.1"/>
    </source>
</evidence>
<feature type="transmembrane region" description="Helical" evidence="6">
    <location>
        <begin position="118"/>
        <end position="136"/>
    </location>
</feature>
<feature type="transmembrane region" description="Helical" evidence="6">
    <location>
        <begin position="238"/>
        <end position="260"/>
    </location>
</feature>
<dbReference type="PANTHER" id="PTHR46285">
    <property type="entry name" value="PROTEINASE INHIBITOR I4, SERPIN (DUF716)-RELATED"/>
    <property type="match status" value="1"/>
</dbReference>
<dbReference type="EMBL" id="KV001321">
    <property type="protein sequence ID" value="KZV39112.1"/>
    <property type="molecule type" value="Genomic_DNA"/>
</dbReference>
<comment type="similarity">
    <text evidence="2">Belongs to the TMEM45 family.</text>
</comment>
<dbReference type="GO" id="GO:0016020">
    <property type="term" value="C:membrane"/>
    <property type="evidence" value="ECO:0007669"/>
    <property type="project" value="UniProtKB-SubCell"/>
</dbReference>
<name>A0A2Z7BWT4_9LAMI</name>
<comment type="subcellular location">
    <subcellularLocation>
        <location evidence="1">Membrane</location>
        <topology evidence="1">Multi-pass membrane protein</topology>
    </subcellularLocation>
</comment>
<dbReference type="Proteomes" id="UP000250235">
    <property type="component" value="Unassembled WGS sequence"/>
</dbReference>
<protein>
    <recommendedName>
        <fullName evidence="9">Transmembrane protein 45B</fullName>
    </recommendedName>
</protein>